<dbReference type="Proteomes" id="UP000295937">
    <property type="component" value="Unassembled WGS sequence"/>
</dbReference>
<dbReference type="EMBL" id="PDKR01000003">
    <property type="protein sequence ID" value="PPI88498.1"/>
    <property type="molecule type" value="Genomic_DNA"/>
</dbReference>
<dbReference type="InterPro" id="IPR010200">
    <property type="entry name" value="HflC"/>
</dbReference>
<comment type="caution">
    <text evidence="9">The sequence shown here is derived from an EMBL/GenBank/DDBJ whole genome shotgun (WGS) entry which is preliminary data.</text>
</comment>
<dbReference type="SUPFAM" id="SSF117892">
    <property type="entry name" value="Band 7/SPFH domain"/>
    <property type="match status" value="1"/>
</dbReference>
<name>A0A2P5T1P4_9GAMM</name>
<evidence type="ECO:0000256" key="2">
    <source>
        <dbReference type="ARBA" id="ARBA00007862"/>
    </source>
</evidence>
<gene>
    <name evidence="9" type="primary">hflC</name>
    <name evidence="9" type="ORF">CRV09_02250</name>
</gene>
<keyword evidence="3 7" id="KW-0812">Transmembrane</keyword>
<dbReference type="InterPro" id="IPR036013">
    <property type="entry name" value="Band_7/SPFH_dom_sf"/>
</dbReference>
<accession>A0A2P5T1P4</accession>
<dbReference type="NCBIfam" id="TIGR01932">
    <property type="entry name" value="hflC"/>
    <property type="match status" value="1"/>
</dbReference>
<evidence type="ECO:0000313" key="10">
    <source>
        <dbReference type="Proteomes" id="UP000295937"/>
    </source>
</evidence>
<proteinExistence type="inferred from homology"/>
<evidence type="ECO:0000259" key="8">
    <source>
        <dbReference type="SMART" id="SM00244"/>
    </source>
</evidence>
<evidence type="ECO:0000256" key="3">
    <source>
        <dbReference type="ARBA" id="ARBA00022692"/>
    </source>
</evidence>
<sequence length="339" mass="39738">MILLINVNLILSEIILSVKKEKKLMHKIITLIIIVILMMCRTSLCIVNEGHKAILVRFSKIVRDKNNNIKLLEPGLHFKIPFIDIITSIDNRIHTTNIKNNFFSKEGKEIVLDFYIKWRVNNFNDYYMSTKGDILKTEMILNRKSNDILNIHIAHSYLKDVINDLKSHLTKDVYNALSNINIENKELTAKSINNNLKFKNNTIGMSGIEIVDMNINNIELTNNELNCIFNRIRNKHKLLAQKQILKGKEESKKIRMQANYQADLIMNEAKIKALIIKNDNDVKIARMFADHFKNDMEFYTFIRSLTAYKKIFRKKKDLIVLSLDSDFFKYIKNPLINKY</sequence>
<dbReference type="PANTHER" id="PTHR42911:SF1">
    <property type="entry name" value="MODULATOR OF FTSH PROTEASE HFLC"/>
    <property type="match status" value="1"/>
</dbReference>
<keyword evidence="4 7" id="KW-1133">Transmembrane helix</keyword>
<dbReference type="Pfam" id="PF01145">
    <property type="entry name" value="Band_7"/>
    <property type="match status" value="1"/>
</dbReference>
<evidence type="ECO:0000256" key="5">
    <source>
        <dbReference type="ARBA" id="ARBA00023136"/>
    </source>
</evidence>
<keyword evidence="5 7" id="KW-0472">Membrane</keyword>
<dbReference type="PIRSF" id="PIRSF005651">
    <property type="entry name" value="HflC"/>
    <property type="match status" value="1"/>
</dbReference>
<feature type="transmembrane region" description="Helical" evidence="7">
    <location>
        <begin position="24"/>
        <end position="44"/>
    </location>
</feature>
<evidence type="ECO:0000256" key="7">
    <source>
        <dbReference type="SAM" id="Phobius"/>
    </source>
</evidence>
<organism evidence="9 10">
    <name type="scientific">Candidatus Pantoea edessiphila</name>
    <dbReference type="NCBI Taxonomy" id="2044610"/>
    <lineage>
        <taxon>Bacteria</taxon>
        <taxon>Pseudomonadati</taxon>
        <taxon>Pseudomonadota</taxon>
        <taxon>Gammaproteobacteria</taxon>
        <taxon>Enterobacterales</taxon>
        <taxon>Erwiniaceae</taxon>
        <taxon>Pantoea</taxon>
    </lineage>
</organism>
<dbReference type="Gene3D" id="3.30.479.30">
    <property type="entry name" value="Band 7 domain"/>
    <property type="match status" value="1"/>
</dbReference>
<comment type="subcellular location">
    <subcellularLocation>
        <location evidence="1">Membrane</location>
        <topology evidence="1">Single-pass membrane protein</topology>
    </subcellularLocation>
</comment>
<comment type="function">
    <text evidence="6">HflC and HflK could regulate a protease.</text>
</comment>
<comment type="similarity">
    <text evidence="2 6">Belongs to the band 7/mec-2 family. HflC subfamily.</text>
</comment>
<feature type="domain" description="Band 7" evidence="8">
    <location>
        <begin position="42"/>
        <end position="215"/>
    </location>
</feature>
<dbReference type="GO" id="GO:0016020">
    <property type="term" value="C:membrane"/>
    <property type="evidence" value="ECO:0007669"/>
    <property type="project" value="UniProtKB-SubCell"/>
</dbReference>
<dbReference type="AlphaFoldDB" id="A0A2P5T1P4"/>
<evidence type="ECO:0000256" key="1">
    <source>
        <dbReference type="ARBA" id="ARBA00004167"/>
    </source>
</evidence>
<evidence type="ECO:0000313" key="9">
    <source>
        <dbReference type="EMBL" id="PPI88498.1"/>
    </source>
</evidence>
<protein>
    <recommendedName>
        <fullName evidence="6">Protein HflC</fullName>
    </recommendedName>
</protein>
<dbReference type="InterPro" id="IPR001107">
    <property type="entry name" value="Band_7"/>
</dbReference>
<reference evidence="9 10" key="1">
    <citation type="journal article" date="2018" name="Genome Biol. Evol.">
        <title>Cladogenesis and Genomic Streamlining in Extracellular Endosymbionts of Tropical Stink Bugs.</title>
        <authorList>
            <person name="Otero-Bravo A."/>
            <person name="Goffredi S."/>
            <person name="Sabree Z.L."/>
        </authorList>
    </citation>
    <scope>NUCLEOTIDE SEQUENCE [LARGE SCALE GENOMIC DNA]</scope>
    <source>
        <strain evidence="9 10">SoEO</strain>
    </source>
</reference>
<evidence type="ECO:0000256" key="6">
    <source>
        <dbReference type="PIRNR" id="PIRNR005651"/>
    </source>
</evidence>
<dbReference type="SMART" id="SM00244">
    <property type="entry name" value="PHB"/>
    <property type="match status" value="1"/>
</dbReference>
<dbReference type="PANTHER" id="PTHR42911">
    <property type="entry name" value="MODULATOR OF FTSH PROTEASE HFLC"/>
    <property type="match status" value="1"/>
</dbReference>
<evidence type="ECO:0000256" key="4">
    <source>
        <dbReference type="ARBA" id="ARBA00022989"/>
    </source>
</evidence>